<organism evidence="2 3">
    <name type="scientific">Saccharothrix variisporea</name>
    <dbReference type="NCBI Taxonomy" id="543527"/>
    <lineage>
        <taxon>Bacteria</taxon>
        <taxon>Bacillati</taxon>
        <taxon>Actinomycetota</taxon>
        <taxon>Actinomycetes</taxon>
        <taxon>Pseudonocardiales</taxon>
        <taxon>Pseudonocardiaceae</taxon>
        <taxon>Saccharothrix</taxon>
    </lineage>
</organism>
<name>A0A495XPZ5_9PSEU</name>
<keyword evidence="1" id="KW-0812">Transmembrane</keyword>
<proteinExistence type="predicted"/>
<comment type="caution">
    <text evidence="2">The sequence shown here is derived from an EMBL/GenBank/DDBJ whole genome shotgun (WGS) entry which is preliminary data.</text>
</comment>
<protein>
    <submittedName>
        <fullName evidence="2">Uncharacterized protein</fullName>
    </submittedName>
</protein>
<sequence length="95" mass="9681">MGMSAHAVRAEALAATALGLFSASVVGLAHLGQQAVDDWPWLVLILTGFGTQVGLDLDVAATARLRFTTPVPAGAAVESRITGQPADAIATWTAP</sequence>
<evidence type="ECO:0000256" key="1">
    <source>
        <dbReference type="SAM" id="Phobius"/>
    </source>
</evidence>
<dbReference type="Proteomes" id="UP000272729">
    <property type="component" value="Unassembled WGS sequence"/>
</dbReference>
<keyword evidence="3" id="KW-1185">Reference proteome</keyword>
<reference evidence="2 3" key="1">
    <citation type="submission" date="2018-10" db="EMBL/GenBank/DDBJ databases">
        <title>Sequencing the genomes of 1000 actinobacteria strains.</title>
        <authorList>
            <person name="Klenk H.-P."/>
        </authorList>
    </citation>
    <scope>NUCLEOTIDE SEQUENCE [LARGE SCALE GENOMIC DNA]</scope>
    <source>
        <strain evidence="2 3">DSM 43911</strain>
    </source>
</reference>
<keyword evidence="1" id="KW-1133">Transmembrane helix</keyword>
<dbReference type="AlphaFoldDB" id="A0A495XPZ5"/>
<evidence type="ECO:0000313" key="2">
    <source>
        <dbReference type="EMBL" id="RKT74523.1"/>
    </source>
</evidence>
<feature type="transmembrane region" description="Helical" evidence="1">
    <location>
        <begin position="39"/>
        <end position="57"/>
    </location>
</feature>
<dbReference type="EMBL" id="RBXR01000001">
    <property type="protein sequence ID" value="RKT74523.1"/>
    <property type="molecule type" value="Genomic_DNA"/>
</dbReference>
<evidence type="ECO:0000313" key="3">
    <source>
        <dbReference type="Proteomes" id="UP000272729"/>
    </source>
</evidence>
<keyword evidence="1" id="KW-0472">Membrane</keyword>
<accession>A0A495XPZ5</accession>
<gene>
    <name evidence="2" type="ORF">DFJ66_7883</name>
</gene>